<evidence type="ECO:0000256" key="2">
    <source>
        <dbReference type="SAM" id="Phobius"/>
    </source>
</evidence>
<feature type="compositionally biased region" description="Polar residues" evidence="1">
    <location>
        <begin position="395"/>
        <end position="422"/>
    </location>
</feature>
<dbReference type="Proteomes" id="UP000541558">
    <property type="component" value="Unassembled WGS sequence"/>
</dbReference>
<feature type="transmembrane region" description="Helical" evidence="2">
    <location>
        <begin position="312"/>
        <end position="334"/>
    </location>
</feature>
<keyword evidence="4" id="KW-1185">Reference proteome</keyword>
<keyword evidence="2" id="KW-0472">Membrane</keyword>
<organism evidence="3 4">
    <name type="scientific">Ephemerocybe angulata</name>
    <dbReference type="NCBI Taxonomy" id="980116"/>
    <lineage>
        <taxon>Eukaryota</taxon>
        <taxon>Fungi</taxon>
        <taxon>Dikarya</taxon>
        <taxon>Basidiomycota</taxon>
        <taxon>Agaricomycotina</taxon>
        <taxon>Agaricomycetes</taxon>
        <taxon>Agaricomycetidae</taxon>
        <taxon>Agaricales</taxon>
        <taxon>Agaricineae</taxon>
        <taxon>Psathyrellaceae</taxon>
        <taxon>Ephemerocybe</taxon>
    </lineage>
</organism>
<evidence type="ECO:0000256" key="1">
    <source>
        <dbReference type="SAM" id="MobiDB-lite"/>
    </source>
</evidence>
<accession>A0A8H5BIH2</accession>
<feature type="compositionally biased region" description="Pro residues" evidence="1">
    <location>
        <begin position="378"/>
        <end position="389"/>
    </location>
</feature>
<keyword evidence="2" id="KW-0812">Transmembrane</keyword>
<dbReference type="EMBL" id="JAACJK010000165">
    <property type="protein sequence ID" value="KAF5323882.1"/>
    <property type="molecule type" value="Genomic_DNA"/>
</dbReference>
<name>A0A8H5BIH2_9AGAR</name>
<dbReference type="Gene3D" id="2.60.120.260">
    <property type="entry name" value="Galactose-binding domain-like"/>
    <property type="match status" value="2"/>
</dbReference>
<feature type="compositionally biased region" description="Low complexity" evidence="1">
    <location>
        <begin position="443"/>
        <end position="453"/>
    </location>
</feature>
<reference evidence="3 4" key="1">
    <citation type="journal article" date="2020" name="ISME J.">
        <title>Uncovering the hidden diversity of litter-decomposition mechanisms in mushroom-forming fungi.</title>
        <authorList>
            <person name="Floudas D."/>
            <person name="Bentzer J."/>
            <person name="Ahren D."/>
            <person name="Johansson T."/>
            <person name="Persson P."/>
            <person name="Tunlid A."/>
        </authorList>
    </citation>
    <scope>NUCLEOTIDE SEQUENCE [LARGE SCALE GENOMIC DNA]</scope>
    <source>
        <strain evidence="3 4">CBS 175.51</strain>
    </source>
</reference>
<protein>
    <submittedName>
        <fullName evidence="3">Uncharacterized protein</fullName>
    </submittedName>
</protein>
<sequence>MAGTVSRWVFIDDISSAIKYTGPWYETTNSPVPGPMYGKSQHGVNGTGSVTYDFSGTNIRAVGTSAATQQGGVVDPSWECTVDGVAIPVVAASAIPQNQRVLCQTTSPLADTQHTFALTAKSAGTPFWFDSLLLNPSVNPTATKPGQPDVLYLYDDPSIQYPSGSWQAISDTATGSFGQITQQAGSTMYLGFTGTKVTWYGRMVAGYPSGQSQGSYSIDGGSPTTFDIPGNFGSWSTQYQQVFFETQTLTREKHNITVKFLGAAAPLFLEYLTVQNGDLVFTGNDKLPASIGDHDKGADGDGDEHPHSSTGVIVGGVLGGVALIVLIVVIFFLWRKLQQRRRIKGLSSIEEDEPTGTMDQRIVEATPFMSNVHGPSNPGSPAPSLPVSPAPTASTFNTRPLSLATTNNAFGGSQAHSATSYPSAAEEKARLRAQDSSTQLYNSGAGSSAAGGSRRADSYLTSGGTDYASVSGSGSVTSSQNEKAKMQYVEAQRAGGSVVSSNLVHQGSMMAVVNPDAEAEATLVHHQDSGMRMTGDPEEIMPPPRQVIDVPPSYTP</sequence>
<keyword evidence="2" id="KW-1133">Transmembrane helix</keyword>
<dbReference type="AlphaFoldDB" id="A0A8H5BIH2"/>
<evidence type="ECO:0000313" key="4">
    <source>
        <dbReference type="Proteomes" id="UP000541558"/>
    </source>
</evidence>
<feature type="region of interest" description="Disordered" evidence="1">
    <location>
        <begin position="529"/>
        <end position="556"/>
    </location>
</feature>
<feature type="region of interest" description="Disordered" evidence="1">
    <location>
        <begin position="369"/>
        <end position="457"/>
    </location>
</feature>
<proteinExistence type="predicted"/>
<comment type="caution">
    <text evidence="3">The sequence shown here is derived from an EMBL/GenBank/DDBJ whole genome shotgun (WGS) entry which is preliminary data.</text>
</comment>
<dbReference type="OrthoDB" id="3052647at2759"/>
<gene>
    <name evidence="3" type="ORF">D9611_008270</name>
</gene>
<evidence type="ECO:0000313" key="3">
    <source>
        <dbReference type="EMBL" id="KAF5323882.1"/>
    </source>
</evidence>